<dbReference type="PROSITE" id="PS00674">
    <property type="entry name" value="AAA"/>
    <property type="match status" value="1"/>
</dbReference>
<dbReference type="GeneID" id="7453227"/>
<evidence type="ECO:0000256" key="2">
    <source>
        <dbReference type="ARBA" id="ARBA00022840"/>
    </source>
</evidence>
<evidence type="ECO:0000259" key="5">
    <source>
        <dbReference type="SMART" id="SM01073"/>
    </source>
</evidence>
<organism evidence="6 7">
    <name type="scientific">Thalassiosira pseudonana</name>
    <name type="common">Marine diatom</name>
    <name type="synonym">Cyclotella nana</name>
    <dbReference type="NCBI Taxonomy" id="35128"/>
    <lineage>
        <taxon>Eukaryota</taxon>
        <taxon>Sar</taxon>
        <taxon>Stramenopiles</taxon>
        <taxon>Ochrophyta</taxon>
        <taxon>Bacillariophyta</taxon>
        <taxon>Coscinodiscophyceae</taxon>
        <taxon>Thalassiosirophycidae</taxon>
        <taxon>Thalassiosirales</taxon>
        <taxon>Thalassiosiraceae</taxon>
        <taxon>Thalassiosira</taxon>
    </lineage>
</organism>
<dbReference type="Pfam" id="PF02359">
    <property type="entry name" value="CDC48_N"/>
    <property type="match status" value="1"/>
</dbReference>
<dbReference type="FunFam" id="1.10.8.60:FF:000079">
    <property type="entry name" value="Cell division cycle protein 48 homologue"/>
    <property type="match status" value="1"/>
</dbReference>
<dbReference type="GO" id="GO:0005634">
    <property type="term" value="C:nucleus"/>
    <property type="evidence" value="ECO:0000318"/>
    <property type="project" value="GO_Central"/>
</dbReference>
<sequence length="818" mass="90499">MPAAGKSKPSKSISNDLTLLFNQKKRKPYRLIVDQPTNVDDNSTITLHPSKLVELELFKGDVVLLQGKLHHTTVAVVLTDDTCDVSKARMNRVLRKNLRVRLGDIITVKPQGMDIPFGKRVHILPMEDTVERISGNLFEVFLKPYFLEAYRPVKKGDYFTVRKAMNTVEFKVVECDPSPYCIVAQDTVIHAEGSPLKREDEEALQGGNDVGYDDVGGCSSQMVQIREAIELPLRHPKLFKHLGVRPPQGVLLYGPPGSGKTLIARAIANETGAFFYLINGPEIMSKGSGESEGNLRKAFEEAAKNAPAIVFIDEIDCIAPKRDKINGEVERRVVSQLLTLMDGMHSGPTRSSSLKPVLVIAATNRPNAIDLSLRRFGRFDREIDLGVPDEIGRLEILHIHTRSMKLDDSVDLEALARETHGYVGADLAELCTEGAMTCIREKLDLIDVEAGTIDMEILDSLAVTQDHFLLALGRGHSPSSLRESHVEIPDVTWEDVGGLEGVKRDLQELVRFPVEHANKFEKFGMDPSKGVLFYGPPGCGKTLLAKAIANECQVNFISVKGPELLNMWFGQSEANVRNVFDKARQAAPCILFFDELDSISQKRGGHKGDAGGAPDRIMNQLLTEMDGFAGKKKNVFFIGATNRPDIIDTALLRPGRLDQLMYIPMPDYESRLSILRAALRRTPISADCDLTYLAAKTEGFSGADLTEICQTACKLAIREDIVHEATINDGDEFEEDKDFLPELLPRHFEEAVRSARKSVSDRDLAQYQSFAKALHQSRGALAGTTGQSLLSFAFPRQNSCGNEVGAEPMEDDDEDDLY</sequence>
<dbReference type="InterPro" id="IPR003593">
    <property type="entry name" value="AAA+_ATPase"/>
</dbReference>
<feature type="domain" description="AAA+ ATPase" evidence="3">
    <location>
        <begin position="246"/>
        <end position="389"/>
    </location>
</feature>
<dbReference type="GO" id="GO:0031593">
    <property type="term" value="F:polyubiquitin modification-dependent protein binding"/>
    <property type="evidence" value="ECO:0000318"/>
    <property type="project" value="GO_Central"/>
</dbReference>
<dbReference type="PANTHER" id="PTHR23077:SF171">
    <property type="entry name" value="NUCLEAR VALOSIN-CONTAINING PROTEIN-LIKE"/>
    <property type="match status" value="1"/>
</dbReference>
<dbReference type="PaxDb" id="35128-Thaps262568"/>
<dbReference type="Gene3D" id="1.10.8.60">
    <property type="match status" value="1"/>
</dbReference>
<dbReference type="InterPro" id="IPR009010">
    <property type="entry name" value="Asp_de-COase-like_dom_sf"/>
</dbReference>
<dbReference type="SUPFAM" id="SSF50692">
    <property type="entry name" value="ADC-like"/>
    <property type="match status" value="1"/>
</dbReference>
<dbReference type="FunFam" id="3.40.50.300:FF:000012">
    <property type="entry name" value="Transitional endoplasmic reticulum ATPase"/>
    <property type="match status" value="1"/>
</dbReference>
<dbReference type="InParanoid" id="B8C373"/>
<feature type="domain" description="AAA+ ATPase" evidence="3">
    <location>
        <begin position="527"/>
        <end position="667"/>
    </location>
</feature>
<dbReference type="FunCoup" id="B8C373">
    <property type="interactions" value="296"/>
</dbReference>
<dbReference type="RefSeq" id="XP_002290761.1">
    <property type="nucleotide sequence ID" value="XM_002290725.1"/>
</dbReference>
<dbReference type="OMA" id="WINPPDF"/>
<dbReference type="Gene3D" id="6.10.20.150">
    <property type="match status" value="1"/>
</dbReference>
<dbReference type="GO" id="GO:0005829">
    <property type="term" value="C:cytosol"/>
    <property type="evidence" value="ECO:0000318"/>
    <property type="project" value="GO_Central"/>
</dbReference>
<dbReference type="GO" id="GO:0005524">
    <property type="term" value="F:ATP binding"/>
    <property type="evidence" value="ECO:0007669"/>
    <property type="project" value="UniProtKB-KW"/>
</dbReference>
<dbReference type="InterPro" id="IPR003959">
    <property type="entry name" value="ATPase_AAA_core"/>
</dbReference>
<dbReference type="FunFam" id="3.10.330.10:FF:000001">
    <property type="entry name" value="Cell division control 48"/>
    <property type="match status" value="1"/>
</dbReference>
<dbReference type="Pfam" id="PF02933">
    <property type="entry name" value="CDC48_2"/>
    <property type="match status" value="1"/>
</dbReference>
<dbReference type="InterPro" id="IPR003960">
    <property type="entry name" value="ATPase_AAA_CS"/>
</dbReference>
<dbReference type="SUPFAM" id="SSF54585">
    <property type="entry name" value="Cdc48 domain 2-like"/>
    <property type="match status" value="1"/>
</dbReference>
<dbReference type="InterPro" id="IPR029067">
    <property type="entry name" value="CDC48_domain_2-like_sf"/>
</dbReference>
<dbReference type="HOGENOM" id="CLU_000688_12_2_1"/>
<dbReference type="FunFam" id="2.40.40.20:FF:000003">
    <property type="entry name" value="Transitional endoplasmic reticulum ATPase"/>
    <property type="match status" value="1"/>
</dbReference>
<dbReference type="InterPro" id="IPR003338">
    <property type="entry name" value="CDC4_N-term_subdom"/>
</dbReference>
<dbReference type="GO" id="GO:0030970">
    <property type="term" value="P:retrograde protein transport, ER to cytosol"/>
    <property type="evidence" value="ECO:0000318"/>
    <property type="project" value="GO_Central"/>
</dbReference>
<evidence type="ECO:0000259" key="4">
    <source>
        <dbReference type="SMART" id="SM01072"/>
    </source>
</evidence>
<evidence type="ECO:0000259" key="3">
    <source>
        <dbReference type="SMART" id="SM00382"/>
    </source>
</evidence>
<dbReference type="STRING" id="35128.B8C373"/>
<evidence type="ECO:0000313" key="7">
    <source>
        <dbReference type="Proteomes" id="UP000001449"/>
    </source>
</evidence>
<feature type="domain" description="CDC48" evidence="4">
    <location>
        <begin position="132"/>
        <end position="198"/>
    </location>
</feature>
<reference evidence="6 7" key="2">
    <citation type="journal article" date="2008" name="Nature">
        <title>The Phaeodactylum genome reveals the evolutionary history of diatom genomes.</title>
        <authorList>
            <person name="Bowler C."/>
            <person name="Allen A.E."/>
            <person name="Badger J.H."/>
            <person name="Grimwood J."/>
            <person name="Jabbari K."/>
            <person name="Kuo A."/>
            <person name="Maheswari U."/>
            <person name="Martens C."/>
            <person name="Maumus F."/>
            <person name="Otillar R.P."/>
            <person name="Rayko E."/>
            <person name="Salamov A."/>
            <person name="Vandepoele K."/>
            <person name="Beszteri B."/>
            <person name="Gruber A."/>
            <person name="Heijde M."/>
            <person name="Katinka M."/>
            <person name="Mock T."/>
            <person name="Valentin K."/>
            <person name="Verret F."/>
            <person name="Berges J.A."/>
            <person name="Brownlee C."/>
            <person name="Cadoret J.P."/>
            <person name="Chiovitti A."/>
            <person name="Choi C.J."/>
            <person name="Coesel S."/>
            <person name="De Martino A."/>
            <person name="Detter J.C."/>
            <person name="Durkin C."/>
            <person name="Falciatore A."/>
            <person name="Fournet J."/>
            <person name="Haruta M."/>
            <person name="Huysman M.J."/>
            <person name="Jenkins B.D."/>
            <person name="Jiroutova K."/>
            <person name="Jorgensen R.E."/>
            <person name="Joubert Y."/>
            <person name="Kaplan A."/>
            <person name="Kroger N."/>
            <person name="Kroth P.G."/>
            <person name="La Roche J."/>
            <person name="Lindquist E."/>
            <person name="Lommer M."/>
            <person name="Martin-Jezequel V."/>
            <person name="Lopez P.J."/>
            <person name="Lucas S."/>
            <person name="Mangogna M."/>
            <person name="McGinnis K."/>
            <person name="Medlin L.K."/>
            <person name="Montsant A."/>
            <person name="Oudot-Le Secq M.P."/>
            <person name="Napoli C."/>
            <person name="Obornik M."/>
            <person name="Parker M.S."/>
            <person name="Petit J.L."/>
            <person name="Porcel B.M."/>
            <person name="Poulsen N."/>
            <person name="Robison M."/>
            <person name="Rychlewski L."/>
            <person name="Rynearson T.A."/>
            <person name="Schmutz J."/>
            <person name="Shapiro H."/>
            <person name="Siaut M."/>
            <person name="Stanley M."/>
            <person name="Sussman M.R."/>
            <person name="Taylor A.R."/>
            <person name="Vardi A."/>
            <person name="von Dassow P."/>
            <person name="Vyverman W."/>
            <person name="Willis A."/>
            <person name="Wyrwicz L.S."/>
            <person name="Rokhsar D.S."/>
            <person name="Weissenbach J."/>
            <person name="Armbrust E.V."/>
            <person name="Green B.R."/>
            <person name="Van de Peer Y."/>
            <person name="Grigoriev I.V."/>
        </authorList>
    </citation>
    <scope>NUCLEOTIDE SEQUENCE [LARGE SCALE GENOMIC DNA]</scope>
    <source>
        <strain evidence="6 7">CCMP1335</strain>
    </source>
</reference>
<dbReference type="SMART" id="SM01073">
    <property type="entry name" value="CDC48_N"/>
    <property type="match status" value="1"/>
</dbReference>
<keyword evidence="2" id="KW-0067">ATP-binding</keyword>
<keyword evidence="1" id="KW-0547">Nucleotide-binding</keyword>
<dbReference type="PANTHER" id="PTHR23077">
    <property type="entry name" value="AAA-FAMILY ATPASE"/>
    <property type="match status" value="1"/>
</dbReference>
<dbReference type="Proteomes" id="UP000001449">
    <property type="component" value="Chromosome 5"/>
</dbReference>
<dbReference type="eggNOG" id="KOG0730">
    <property type="taxonomic scope" value="Eukaryota"/>
</dbReference>
<protein>
    <submittedName>
        <fullName evidence="6">Transitional endoplasmic reticulum</fullName>
    </submittedName>
</protein>
<dbReference type="EMBL" id="CM000642">
    <property type="protein sequence ID" value="EED92513.1"/>
    <property type="molecule type" value="Genomic_DNA"/>
</dbReference>
<reference evidence="6 7" key="1">
    <citation type="journal article" date="2004" name="Science">
        <title>The genome of the diatom Thalassiosira pseudonana: ecology, evolution, and metabolism.</title>
        <authorList>
            <person name="Armbrust E.V."/>
            <person name="Berges J.A."/>
            <person name="Bowler C."/>
            <person name="Green B.R."/>
            <person name="Martinez D."/>
            <person name="Putnam N.H."/>
            <person name="Zhou S."/>
            <person name="Allen A.E."/>
            <person name="Apt K.E."/>
            <person name="Bechner M."/>
            <person name="Brzezinski M.A."/>
            <person name="Chaal B.K."/>
            <person name="Chiovitti A."/>
            <person name="Davis A.K."/>
            <person name="Demarest M.S."/>
            <person name="Detter J.C."/>
            <person name="Glavina T."/>
            <person name="Goodstein D."/>
            <person name="Hadi M.Z."/>
            <person name="Hellsten U."/>
            <person name="Hildebrand M."/>
            <person name="Jenkins B.D."/>
            <person name="Jurka J."/>
            <person name="Kapitonov V.V."/>
            <person name="Kroger N."/>
            <person name="Lau W.W."/>
            <person name="Lane T.W."/>
            <person name="Larimer F.W."/>
            <person name="Lippmeier J.C."/>
            <person name="Lucas S."/>
            <person name="Medina M."/>
            <person name="Montsant A."/>
            <person name="Obornik M."/>
            <person name="Parker M.S."/>
            <person name="Palenik B."/>
            <person name="Pazour G.J."/>
            <person name="Richardson P.M."/>
            <person name="Rynearson T.A."/>
            <person name="Saito M.A."/>
            <person name="Schwartz D.C."/>
            <person name="Thamatrakoln K."/>
            <person name="Valentin K."/>
            <person name="Vardi A."/>
            <person name="Wilkerson F.P."/>
            <person name="Rokhsar D.S."/>
        </authorList>
    </citation>
    <scope>NUCLEOTIDE SEQUENCE [LARGE SCALE GENOMIC DNA]</scope>
    <source>
        <strain evidence="6 7">CCMP1335</strain>
    </source>
</reference>
<gene>
    <name evidence="6" type="ORF">THAPSDRAFT_262568</name>
</gene>
<keyword evidence="7" id="KW-1185">Reference proteome</keyword>
<accession>B8C373</accession>
<name>B8C373_THAPS</name>
<dbReference type="InterPro" id="IPR050168">
    <property type="entry name" value="AAA_ATPase_domain"/>
</dbReference>
<dbReference type="Pfam" id="PF17862">
    <property type="entry name" value="AAA_lid_3"/>
    <property type="match status" value="2"/>
</dbReference>
<dbReference type="Pfam" id="PF00004">
    <property type="entry name" value="AAA"/>
    <property type="match status" value="2"/>
</dbReference>
<dbReference type="Gene3D" id="2.40.40.20">
    <property type="match status" value="1"/>
</dbReference>
<dbReference type="InterPro" id="IPR004201">
    <property type="entry name" value="Cdc48_dom2"/>
</dbReference>
<dbReference type="SMART" id="SM00382">
    <property type="entry name" value="AAA"/>
    <property type="match status" value="2"/>
</dbReference>
<feature type="domain" description="CDC48 N-terminal subdomain" evidence="5">
    <location>
        <begin position="30"/>
        <end position="113"/>
    </location>
</feature>
<dbReference type="GO" id="GO:0016887">
    <property type="term" value="F:ATP hydrolysis activity"/>
    <property type="evidence" value="ECO:0000318"/>
    <property type="project" value="GO_Central"/>
</dbReference>
<evidence type="ECO:0000313" key="6">
    <source>
        <dbReference type="EMBL" id="EED92513.1"/>
    </source>
</evidence>
<proteinExistence type="predicted"/>
<dbReference type="InterPro" id="IPR041569">
    <property type="entry name" value="AAA_lid_3"/>
</dbReference>
<dbReference type="SMART" id="SM01072">
    <property type="entry name" value="CDC48_2"/>
    <property type="match status" value="1"/>
</dbReference>
<dbReference type="AlphaFoldDB" id="B8C373"/>
<dbReference type="Gene3D" id="3.40.50.300">
    <property type="entry name" value="P-loop containing nucleotide triphosphate hydrolases"/>
    <property type="match status" value="2"/>
</dbReference>
<dbReference type="InterPro" id="IPR027417">
    <property type="entry name" value="P-loop_NTPase"/>
</dbReference>
<feature type="non-terminal residue" evidence="6">
    <location>
        <position position="1"/>
    </location>
</feature>
<dbReference type="GO" id="GO:0051228">
    <property type="term" value="P:mitotic spindle disassembly"/>
    <property type="evidence" value="ECO:0000318"/>
    <property type="project" value="GO_Central"/>
</dbReference>
<dbReference type="FunFam" id="3.40.50.300:FF:000048">
    <property type="entry name" value="Transitional endoplasmic reticulum ATPase"/>
    <property type="match status" value="1"/>
</dbReference>
<dbReference type="GO" id="GO:0034098">
    <property type="term" value="C:VCP-NPL4-UFD1 AAA ATPase complex"/>
    <property type="evidence" value="ECO:0000318"/>
    <property type="project" value="GO_Central"/>
</dbReference>
<dbReference type="Gene3D" id="3.10.330.10">
    <property type="match status" value="1"/>
</dbReference>
<dbReference type="KEGG" id="tps:THAPSDRAFT_262568"/>
<dbReference type="SUPFAM" id="SSF52540">
    <property type="entry name" value="P-loop containing nucleoside triphosphate hydrolases"/>
    <property type="match status" value="2"/>
</dbReference>
<dbReference type="GO" id="GO:0097352">
    <property type="term" value="P:autophagosome maturation"/>
    <property type="evidence" value="ECO:0000318"/>
    <property type="project" value="GO_Central"/>
</dbReference>
<evidence type="ECO:0000256" key="1">
    <source>
        <dbReference type="ARBA" id="ARBA00022741"/>
    </source>
</evidence>
<dbReference type="GO" id="GO:0043161">
    <property type="term" value="P:proteasome-mediated ubiquitin-dependent protein catabolic process"/>
    <property type="evidence" value="ECO:0000318"/>
    <property type="project" value="GO_Central"/>
</dbReference>